<evidence type="ECO:0000313" key="1">
    <source>
        <dbReference type="EMBL" id="ARK36679.1"/>
    </source>
</evidence>
<proteinExistence type="predicted"/>
<reference evidence="1" key="1">
    <citation type="journal article" date="2017" name="New Dis. Rep.">
        <title>First report of Pea necrotic yellow dwarf virus in The Netherlands.</title>
        <authorList>
            <person name="Gaafar Y."/>
            <person name="Timchenko T."/>
            <person name="Ziebell H."/>
        </authorList>
    </citation>
    <scope>NUCLEOTIDE SEQUENCE</scope>
    <source>
        <strain evidence="1">NL HZ16-189</strain>
    </source>
</reference>
<gene>
    <name evidence="1" type="primary">U2</name>
</gene>
<name>A0A1W6F7L3_9VIRU</name>
<organism evidence="1">
    <name type="scientific">Pea necrotic yellow dwarf virus</name>
    <dbReference type="NCBI Taxonomy" id="753670"/>
    <lineage>
        <taxon>Viruses</taxon>
        <taxon>Monodnaviria</taxon>
        <taxon>Shotokuvirae</taxon>
        <taxon>Cressdnaviricota</taxon>
        <taxon>Arfiviricetes</taxon>
        <taxon>Mulpavirales</taxon>
        <taxon>Nanoviridae</taxon>
        <taxon>Nanovirus</taxon>
        <taxon>Nanovirus necropisi</taxon>
    </lineage>
</organism>
<protein>
    <submittedName>
        <fullName evidence="1">U2 protein</fullName>
    </submittedName>
</protein>
<sequence length="118" mass="14143">MVEINSRLSMRDVIVMRAEQDAFWVSYESYLHFNEDMLGIRCRRHGRRMKAYPRFSKSGPVRLRSRTRLVYDILVEDCDMCQRERDVHQYSNPSKEEDWIYLFNSSAEPSSSSIHELM</sequence>
<dbReference type="EMBL" id="KY593293">
    <property type="protein sequence ID" value="ARK36679.1"/>
    <property type="molecule type" value="Genomic_DNA"/>
</dbReference>
<accession>A0A1W6F7L3</accession>
<reference evidence="1" key="2">
    <citation type="submission" date="2017-02" db="EMBL/GenBank/DDBJ databases">
        <authorList>
            <person name="Peterson S.W."/>
        </authorList>
    </citation>
    <scope>NUCLEOTIDE SEQUENCE</scope>
    <source>
        <strain evidence="1">NL HZ16-189</strain>
    </source>
</reference>